<sequence>MPIDYSRWKKIEVSDDEDDTHPNIDTPSLFRWRHQARLERMAEKKMKQEEIQKGRNVAQNKKDELVKKLEDVSLDEKVKSDLEKELAELKKQEEDYQKKEKELEDQERLEPWNVDTIGHEAYSASRINKVTDKKPEKPKITEEEDSKRMAKYFEDNEELLQKYGRISSIKASEQFILENPRLSSEYAANWLTIECLNLAIDNRDGEMSNMARQCIILQYLLELAKSLNAEPTNTNIIKNFFKKFQSADPTYMKMYEDEVTQFQDRLRRRAKDKRDQAIAEYESDEKAKRIANAPGGLDPQEVYDSLPDEMKKCFDEQDISMLQKVAETLDQEVFSHHLRRCIDSGLWVPNANGGDEDDSPDQKD</sequence>
<organism evidence="10 11">
    <name type="scientific">Mesorhabditis spiculigera</name>
    <dbReference type="NCBI Taxonomy" id="96644"/>
    <lineage>
        <taxon>Eukaryota</taxon>
        <taxon>Metazoa</taxon>
        <taxon>Ecdysozoa</taxon>
        <taxon>Nematoda</taxon>
        <taxon>Chromadorea</taxon>
        <taxon>Rhabditida</taxon>
        <taxon>Rhabditina</taxon>
        <taxon>Rhabditomorpha</taxon>
        <taxon>Rhabditoidea</taxon>
        <taxon>Rhabditidae</taxon>
        <taxon>Mesorhabditinae</taxon>
        <taxon>Mesorhabditis</taxon>
    </lineage>
</organism>
<evidence type="ECO:0000259" key="7">
    <source>
        <dbReference type="SMART" id="SM01069"/>
    </source>
</evidence>
<feature type="compositionally biased region" description="Acidic residues" evidence="6">
    <location>
        <begin position="354"/>
        <end position="364"/>
    </location>
</feature>
<dbReference type="GO" id="GO:0005737">
    <property type="term" value="C:cytoplasm"/>
    <property type="evidence" value="ECO:0007669"/>
    <property type="project" value="UniProtKB-SubCell"/>
</dbReference>
<dbReference type="Proteomes" id="UP001177023">
    <property type="component" value="Unassembled WGS sequence"/>
</dbReference>
<gene>
    <name evidence="10" type="ORF">MSPICULIGERA_LOCUS11847</name>
</gene>
<dbReference type="SMART" id="SM01070">
    <property type="entry name" value="CDC37_M"/>
    <property type="match status" value="1"/>
</dbReference>
<dbReference type="GO" id="GO:0006457">
    <property type="term" value="P:protein folding"/>
    <property type="evidence" value="ECO:0007669"/>
    <property type="project" value="TreeGrafter"/>
</dbReference>
<keyword evidence="3" id="KW-0963">Cytoplasm</keyword>
<dbReference type="InterPro" id="IPR013874">
    <property type="entry name" value="Cdc37_Hsp90-bd"/>
</dbReference>
<evidence type="ECO:0000256" key="6">
    <source>
        <dbReference type="SAM" id="MobiDB-lite"/>
    </source>
</evidence>
<dbReference type="Pfam" id="PF03234">
    <property type="entry name" value="CDC37_N"/>
    <property type="match status" value="1"/>
</dbReference>
<dbReference type="SUPFAM" id="SSF101391">
    <property type="entry name" value="Hsp90 co-chaperone CDC37"/>
    <property type="match status" value="1"/>
</dbReference>
<dbReference type="SMART" id="SM01071">
    <property type="entry name" value="CDC37_N"/>
    <property type="match status" value="1"/>
</dbReference>
<dbReference type="Pfam" id="PF08565">
    <property type="entry name" value="CDC37_M"/>
    <property type="match status" value="1"/>
</dbReference>
<evidence type="ECO:0000256" key="1">
    <source>
        <dbReference type="ARBA" id="ARBA00004496"/>
    </source>
</evidence>
<comment type="subcellular location">
    <subcellularLocation>
        <location evidence="1">Cytoplasm</location>
    </subcellularLocation>
</comment>
<dbReference type="SMART" id="SM01069">
    <property type="entry name" value="CDC37_C"/>
    <property type="match status" value="1"/>
</dbReference>
<dbReference type="GO" id="GO:0051082">
    <property type="term" value="F:unfolded protein binding"/>
    <property type="evidence" value="ECO:0007669"/>
    <property type="project" value="TreeGrafter"/>
</dbReference>
<dbReference type="AlphaFoldDB" id="A0AA36CQN1"/>
<feature type="domain" description="Cdc37 C-terminal" evidence="7">
    <location>
        <begin position="291"/>
        <end position="359"/>
    </location>
</feature>
<accession>A0AA36CQN1</accession>
<feature type="compositionally biased region" description="Basic and acidic residues" evidence="6">
    <location>
        <begin position="43"/>
        <end position="53"/>
    </location>
</feature>
<dbReference type="EMBL" id="CATQJA010002619">
    <property type="protein sequence ID" value="CAJ0573490.1"/>
    <property type="molecule type" value="Genomic_DNA"/>
</dbReference>
<dbReference type="PANTHER" id="PTHR12800">
    <property type="entry name" value="CDC37-RELATED"/>
    <property type="match status" value="1"/>
</dbReference>
<feature type="region of interest" description="Disordered" evidence="6">
    <location>
        <begin position="43"/>
        <end position="62"/>
    </location>
</feature>
<name>A0AA36CQN1_9BILA</name>
<comment type="caution">
    <text evidence="10">The sequence shown here is derived from an EMBL/GenBank/DDBJ whole genome shotgun (WGS) entry which is preliminary data.</text>
</comment>
<evidence type="ECO:0000259" key="8">
    <source>
        <dbReference type="SMART" id="SM01070"/>
    </source>
</evidence>
<dbReference type="GO" id="GO:0050821">
    <property type="term" value="P:protein stabilization"/>
    <property type="evidence" value="ECO:0007669"/>
    <property type="project" value="TreeGrafter"/>
</dbReference>
<evidence type="ECO:0000256" key="3">
    <source>
        <dbReference type="ARBA" id="ARBA00022490"/>
    </source>
</evidence>
<dbReference type="GO" id="GO:0051087">
    <property type="term" value="F:protein-folding chaperone binding"/>
    <property type="evidence" value="ECO:0007669"/>
    <property type="project" value="TreeGrafter"/>
</dbReference>
<dbReference type="Gene3D" id="1.20.58.610">
    <property type="entry name" value="Cdc37, Hsp90 binding domain"/>
    <property type="match status" value="1"/>
</dbReference>
<dbReference type="Pfam" id="PF08564">
    <property type="entry name" value="CDC37_C"/>
    <property type="match status" value="1"/>
</dbReference>
<keyword evidence="11" id="KW-1185">Reference proteome</keyword>
<protein>
    <recommendedName>
        <fullName evidence="5">Hsp90 chaperone protein kinase-targeting subunit</fullName>
    </recommendedName>
</protein>
<dbReference type="GO" id="GO:0031072">
    <property type="term" value="F:heat shock protein binding"/>
    <property type="evidence" value="ECO:0007669"/>
    <property type="project" value="TreeGrafter"/>
</dbReference>
<comment type="similarity">
    <text evidence="2">Belongs to the CDC37 family.</text>
</comment>
<dbReference type="InterPro" id="IPR004918">
    <property type="entry name" value="Cdc37"/>
</dbReference>
<dbReference type="InterPro" id="IPR013855">
    <property type="entry name" value="Cdc37_N_dom"/>
</dbReference>
<reference evidence="10" key="1">
    <citation type="submission" date="2023-06" db="EMBL/GenBank/DDBJ databases">
        <authorList>
            <person name="Delattre M."/>
        </authorList>
    </citation>
    <scope>NUCLEOTIDE SEQUENCE</scope>
    <source>
        <strain evidence="10">AF72</strain>
    </source>
</reference>
<evidence type="ECO:0000259" key="9">
    <source>
        <dbReference type="SMART" id="SM01071"/>
    </source>
</evidence>
<feature type="non-terminal residue" evidence="10">
    <location>
        <position position="364"/>
    </location>
</feature>
<evidence type="ECO:0000256" key="4">
    <source>
        <dbReference type="ARBA" id="ARBA00023186"/>
    </source>
</evidence>
<proteinExistence type="inferred from homology"/>
<dbReference type="GO" id="GO:0019901">
    <property type="term" value="F:protein kinase binding"/>
    <property type="evidence" value="ECO:0007669"/>
    <property type="project" value="InterPro"/>
</dbReference>
<evidence type="ECO:0000313" key="10">
    <source>
        <dbReference type="EMBL" id="CAJ0573490.1"/>
    </source>
</evidence>
<evidence type="ECO:0000256" key="2">
    <source>
        <dbReference type="ARBA" id="ARBA00006222"/>
    </source>
</evidence>
<dbReference type="InterPro" id="IPR038189">
    <property type="entry name" value="Cdc37_Hsp90-bd_sf"/>
</dbReference>
<feature type="domain" description="Cdc37 Hsp90 binding" evidence="8">
    <location>
        <begin position="128"/>
        <end position="285"/>
    </location>
</feature>
<dbReference type="Gene3D" id="6.10.140.250">
    <property type="match status" value="1"/>
</dbReference>
<dbReference type="InterPro" id="IPR013873">
    <property type="entry name" value="Cdc37_C"/>
</dbReference>
<feature type="region of interest" description="Disordered" evidence="6">
    <location>
        <begin position="345"/>
        <end position="364"/>
    </location>
</feature>
<keyword evidence="4" id="KW-0143">Chaperone</keyword>
<evidence type="ECO:0000256" key="5">
    <source>
        <dbReference type="ARBA" id="ARBA00031396"/>
    </source>
</evidence>
<evidence type="ECO:0000313" key="11">
    <source>
        <dbReference type="Proteomes" id="UP001177023"/>
    </source>
</evidence>
<dbReference type="FunFam" id="1.20.58.610:FF:000001">
    <property type="entry name" value="Hsp90 co-chaperone Cdc37-like 1"/>
    <property type="match status" value="1"/>
</dbReference>
<dbReference type="PANTHER" id="PTHR12800:SF4">
    <property type="entry name" value="HSP90 CO-CHAPERONE CDC37"/>
    <property type="match status" value="1"/>
</dbReference>
<feature type="domain" description="Cdc37 N-terminal" evidence="9">
    <location>
        <begin position="2"/>
        <end position="125"/>
    </location>
</feature>